<proteinExistence type="predicted"/>
<evidence type="ECO:0008006" key="4">
    <source>
        <dbReference type="Google" id="ProtNLM"/>
    </source>
</evidence>
<feature type="transmembrane region" description="Helical" evidence="1">
    <location>
        <begin position="21"/>
        <end position="40"/>
    </location>
</feature>
<evidence type="ECO:0000256" key="1">
    <source>
        <dbReference type="SAM" id="Phobius"/>
    </source>
</evidence>
<reference evidence="3" key="1">
    <citation type="submission" date="2016-06" db="EMBL/GenBank/DDBJ databases">
        <title>Parallel loss of symbiosis genes in relatives of nitrogen-fixing non-legume Parasponia.</title>
        <authorList>
            <person name="Van Velzen R."/>
            <person name="Holmer R."/>
            <person name="Bu F."/>
            <person name="Rutten L."/>
            <person name="Van Zeijl A."/>
            <person name="Liu W."/>
            <person name="Santuari L."/>
            <person name="Cao Q."/>
            <person name="Sharma T."/>
            <person name="Shen D."/>
            <person name="Roswanjaya Y."/>
            <person name="Wardhani T."/>
            <person name="Kalhor M.S."/>
            <person name="Jansen J."/>
            <person name="Van den Hoogen J."/>
            <person name="Gungor B."/>
            <person name="Hartog M."/>
            <person name="Hontelez J."/>
            <person name="Verver J."/>
            <person name="Yang W.-C."/>
            <person name="Schijlen E."/>
            <person name="Repin R."/>
            <person name="Schilthuizen M."/>
            <person name="Schranz E."/>
            <person name="Heidstra R."/>
            <person name="Miyata K."/>
            <person name="Fedorova E."/>
            <person name="Kohlen W."/>
            <person name="Bisseling T."/>
            <person name="Smit S."/>
            <person name="Geurts R."/>
        </authorList>
    </citation>
    <scope>NUCLEOTIDE SEQUENCE [LARGE SCALE GENOMIC DNA]</scope>
    <source>
        <strain evidence="3">cv. RG33-2</strain>
    </source>
</reference>
<accession>A0A2P5FDY5</accession>
<keyword evidence="1" id="KW-0812">Transmembrane</keyword>
<dbReference type="AlphaFoldDB" id="A0A2P5FDY5"/>
<comment type="caution">
    <text evidence="2">The sequence shown here is derived from an EMBL/GenBank/DDBJ whole genome shotgun (WGS) entry which is preliminary data.</text>
</comment>
<evidence type="ECO:0000313" key="2">
    <source>
        <dbReference type="EMBL" id="PON95976.1"/>
    </source>
</evidence>
<name>A0A2P5FDY5_TREOI</name>
<evidence type="ECO:0000313" key="3">
    <source>
        <dbReference type="Proteomes" id="UP000237000"/>
    </source>
</evidence>
<keyword evidence="1" id="KW-1133">Transmembrane helix</keyword>
<gene>
    <name evidence="2" type="ORF">TorRG33x02_082240</name>
</gene>
<sequence length="41" mass="4588">MKLIIFSVIHMGFSSASLGRGCVCVFFFFFVFFLGGGWSIM</sequence>
<keyword evidence="3" id="KW-1185">Reference proteome</keyword>
<dbReference type="EMBL" id="JXTC01000041">
    <property type="protein sequence ID" value="PON95976.1"/>
    <property type="molecule type" value="Genomic_DNA"/>
</dbReference>
<keyword evidence="1" id="KW-0472">Membrane</keyword>
<protein>
    <recommendedName>
        <fullName evidence="4">Transmembrane protein</fullName>
    </recommendedName>
</protein>
<dbReference type="Proteomes" id="UP000237000">
    <property type="component" value="Unassembled WGS sequence"/>
</dbReference>
<organism evidence="2 3">
    <name type="scientific">Trema orientale</name>
    <name type="common">Charcoal tree</name>
    <name type="synonym">Celtis orientalis</name>
    <dbReference type="NCBI Taxonomy" id="63057"/>
    <lineage>
        <taxon>Eukaryota</taxon>
        <taxon>Viridiplantae</taxon>
        <taxon>Streptophyta</taxon>
        <taxon>Embryophyta</taxon>
        <taxon>Tracheophyta</taxon>
        <taxon>Spermatophyta</taxon>
        <taxon>Magnoliopsida</taxon>
        <taxon>eudicotyledons</taxon>
        <taxon>Gunneridae</taxon>
        <taxon>Pentapetalae</taxon>
        <taxon>rosids</taxon>
        <taxon>fabids</taxon>
        <taxon>Rosales</taxon>
        <taxon>Cannabaceae</taxon>
        <taxon>Trema</taxon>
    </lineage>
</organism>
<dbReference type="InParanoid" id="A0A2P5FDY5"/>